<accession>A0A7I7VVX0</accession>
<evidence type="ECO:0000313" key="3">
    <source>
        <dbReference type="Proteomes" id="UP000467201"/>
    </source>
</evidence>
<reference evidence="2 3" key="1">
    <citation type="journal article" date="2019" name="Emerg. Microbes Infect.">
        <title>Comprehensive subspecies identification of 175 nontuberculous mycobacteria species based on 7547 genomic profiles.</title>
        <authorList>
            <person name="Matsumoto Y."/>
            <person name="Kinjo T."/>
            <person name="Motooka D."/>
            <person name="Nabeya D."/>
            <person name="Jung N."/>
            <person name="Uechi K."/>
            <person name="Horii T."/>
            <person name="Iida T."/>
            <person name="Fujita J."/>
            <person name="Nakamura S."/>
        </authorList>
    </citation>
    <scope>NUCLEOTIDE SEQUENCE [LARGE SCALE GENOMIC DNA]</scope>
    <source>
        <strain evidence="2 3">JCM 12405</strain>
    </source>
</reference>
<gene>
    <name evidence="2" type="ORF">MDOR_17970</name>
</gene>
<sequence>MTATDIYPDMLRLTGYGSQWSVEQGGTVDFFVNCDGSTAYRAELVKLIHGDTHPSGPGFKEELIESPVNGTYPGRSQTIHAGSYGMVLDRGPLRVDSFTLQCWIWPTMPTKVDGYWSPGEQMIIGKWAEGTGYGLFLDLEGRVCLRINDQFLTSAEPVRDRAWHFIAATFDATTGRAVLHHEPQIRYALDPRPEPVESTFDDSIAHSAAPFTFGAHPTRPESDGACRQPHGWVMTDHYNGKIDAARLCSRVLTRLEIETMKLGSAPGMDERRGVGPGPDLGATMVAAWDFGLQIPTRTIVDCGPYRLDGELVGMPARGMTGHDWSGAQTSWKVDHREYGAIHFHDDDVDDARWDLDFTLAVPDDLPSAVYAIKLSTDDGDEDYVPFMVRPPLGKPRAKIAVIMSTIDYMAYANEHQASNFGSVEALLYRTPILQPQNIFLSVHREYGYSLYDTHSDGSGVHISSRLRPVLNVRPKYDSWLTQSPWQFNADLHLIDWLTELGYEFDVITDEDISYDGLERIEGYNVLLTGSHPEHKDAHYLDAVHAYKERGGRLMYMGGDGFYWRHTFHPAYGRGEVTELRRCESGIRPWQAQPGEYHHQSDGRLGGMWRFLGRDMAAVSGTSMVAQGFDISTYFKRTPESDDPRVAWAFEGIDYDDRLGDFGLVGGGAAGAELDTVDTTLGSPPHTLLVATSAGLHTDAYLTVTELILTNAPGHTGTQNPRIRADMAFHETPNGGGVWAFSSISYCGSLSHNGYDNNISKLTSNVLDHFMADGPLPAPDASQVRPRGRFESTPALNFHLPEESSH</sequence>
<dbReference type="Pfam" id="PF13385">
    <property type="entry name" value="Laminin_G_3"/>
    <property type="match status" value="1"/>
</dbReference>
<dbReference type="EMBL" id="AP022605">
    <property type="protein sequence ID" value="BBZ07628.1"/>
    <property type="molecule type" value="Genomic_DNA"/>
</dbReference>
<dbReference type="InterPro" id="IPR046540">
    <property type="entry name" value="DMFA2_C"/>
</dbReference>
<dbReference type="Pfam" id="PF20254">
    <property type="entry name" value="DMFA2_C"/>
    <property type="match status" value="1"/>
</dbReference>
<dbReference type="SUPFAM" id="SSF49899">
    <property type="entry name" value="Concanavalin A-like lectins/glucanases"/>
    <property type="match status" value="1"/>
</dbReference>
<evidence type="ECO:0000259" key="1">
    <source>
        <dbReference type="Pfam" id="PF20254"/>
    </source>
</evidence>
<dbReference type="AlphaFoldDB" id="A0A7I7VVX0"/>
<dbReference type="RefSeq" id="WP_099050150.1">
    <property type="nucleotide sequence ID" value="NZ_AP022605.1"/>
</dbReference>
<organism evidence="2 3">
    <name type="scientific">Mycolicibacterium doricum</name>
    <dbReference type="NCBI Taxonomy" id="126673"/>
    <lineage>
        <taxon>Bacteria</taxon>
        <taxon>Bacillati</taxon>
        <taxon>Actinomycetota</taxon>
        <taxon>Actinomycetes</taxon>
        <taxon>Mycobacteriales</taxon>
        <taxon>Mycobacteriaceae</taxon>
        <taxon>Mycolicibacterium</taxon>
    </lineage>
</organism>
<dbReference type="InterPro" id="IPR013320">
    <property type="entry name" value="ConA-like_dom_sf"/>
</dbReference>
<dbReference type="Gene3D" id="2.60.120.200">
    <property type="match status" value="1"/>
</dbReference>
<dbReference type="Proteomes" id="UP000467201">
    <property type="component" value="Chromosome"/>
</dbReference>
<dbReference type="InterPro" id="IPR029062">
    <property type="entry name" value="Class_I_gatase-like"/>
</dbReference>
<feature type="domain" description="N,N-dimethylformamidase beta subunit-like C-terminal" evidence="1">
    <location>
        <begin position="318"/>
        <end position="756"/>
    </location>
</feature>
<name>A0A7I7VVX0_9MYCO</name>
<dbReference type="OrthoDB" id="505641at2"/>
<dbReference type="SUPFAM" id="SSF52317">
    <property type="entry name" value="Class I glutamine amidotransferase-like"/>
    <property type="match status" value="1"/>
</dbReference>
<evidence type="ECO:0000313" key="2">
    <source>
        <dbReference type="EMBL" id="BBZ07628.1"/>
    </source>
</evidence>
<protein>
    <submittedName>
        <fullName evidence="2">Large subunit of N,N-dimethylformamidase</fullName>
    </submittedName>
</protein>
<proteinExistence type="predicted"/>
<dbReference type="KEGG" id="mdr:MDOR_17970"/>